<dbReference type="OrthoDB" id="9804543at2"/>
<dbReference type="Pfam" id="PF12833">
    <property type="entry name" value="HTH_18"/>
    <property type="match status" value="1"/>
</dbReference>
<dbReference type="RefSeq" id="WP_040436348.1">
    <property type="nucleotide sequence ID" value="NZ_ALEE01000415.1"/>
</dbReference>
<dbReference type="InterPro" id="IPR011051">
    <property type="entry name" value="RmlC_Cupin_sf"/>
</dbReference>
<organism evidence="7 8">
    <name type="scientific">Melaminivora alkalimesophila</name>
    <dbReference type="NCBI Taxonomy" id="1165852"/>
    <lineage>
        <taxon>Bacteria</taxon>
        <taxon>Pseudomonadati</taxon>
        <taxon>Pseudomonadota</taxon>
        <taxon>Betaproteobacteria</taxon>
        <taxon>Burkholderiales</taxon>
        <taxon>Comamonadaceae</taxon>
        <taxon>Melaminivora</taxon>
    </lineage>
</organism>
<dbReference type="GO" id="GO:0003700">
    <property type="term" value="F:DNA-binding transcription factor activity"/>
    <property type="evidence" value="ECO:0007669"/>
    <property type="project" value="InterPro"/>
</dbReference>
<dbReference type="SUPFAM" id="SSF51182">
    <property type="entry name" value="RmlC-like cupins"/>
    <property type="match status" value="1"/>
</dbReference>
<comment type="caution">
    <text evidence="7">The sequence shown here is derived from an EMBL/GenBank/DDBJ whole genome shotgun (WGS) entry which is preliminary data.</text>
</comment>
<dbReference type="SUPFAM" id="SSF46689">
    <property type="entry name" value="Homeodomain-like"/>
    <property type="match status" value="1"/>
</dbReference>
<evidence type="ECO:0000256" key="1">
    <source>
        <dbReference type="ARBA" id="ARBA00022491"/>
    </source>
</evidence>
<dbReference type="Gene3D" id="1.10.10.60">
    <property type="entry name" value="Homeodomain-like"/>
    <property type="match status" value="1"/>
</dbReference>
<dbReference type="Gene3D" id="2.60.120.10">
    <property type="entry name" value="Jelly Rolls"/>
    <property type="match status" value="1"/>
</dbReference>
<proteinExistence type="predicted"/>
<gene>
    <name evidence="7" type="ORF">DFR36_103229</name>
</gene>
<evidence type="ECO:0000256" key="4">
    <source>
        <dbReference type="ARBA" id="ARBA00023163"/>
    </source>
</evidence>
<keyword evidence="8" id="KW-1185">Reference proteome</keyword>
<dbReference type="PROSITE" id="PS00041">
    <property type="entry name" value="HTH_ARAC_FAMILY_1"/>
    <property type="match status" value="1"/>
</dbReference>
<keyword evidence="3" id="KW-0238">DNA-binding</keyword>
<dbReference type="InterPro" id="IPR018062">
    <property type="entry name" value="HTH_AraC-typ_CS"/>
</dbReference>
<evidence type="ECO:0000256" key="3">
    <source>
        <dbReference type="ARBA" id="ARBA00023125"/>
    </source>
</evidence>
<dbReference type="GO" id="GO:0043565">
    <property type="term" value="F:sequence-specific DNA binding"/>
    <property type="evidence" value="ECO:0007669"/>
    <property type="project" value="InterPro"/>
</dbReference>
<keyword evidence="2" id="KW-0805">Transcription regulation</keyword>
<dbReference type="InterPro" id="IPR018060">
    <property type="entry name" value="HTH_AraC"/>
</dbReference>
<reference evidence="7 8" key="1">
    <citation type="submission" date="2018-05" db="EMBL/GenBank/DDBJ databases">
        <title>Genomic Encyclopedia of Type Strains, Phase IV (KMG-IV): sequencing the most valuable type-strain genomes for metagenomic binning, comparative biology and taxonomic classification.</title>
        <authorList>
            <person name="Goeker M."/>
        </authorList>
    </citation>
    <scope>NUCLEOTIDE SEQUENCE [LARGE SCALE GENOMIC DNA]</scope>
    <source>
        <strain evidence="7 8">DSM 26006</strain>
    </source>
</reference>
<dbReference type="Pfam" id="PF02311">
    <property type="entry name" value="AraC_binding"/>
    <property type="match status" value="1"/>
</dbReference>
<keyword evidence="4" id="KW-0804">Transcription</keyword>
<dbReference type="SMART" id="SM00342">
    <property type="entry name" value="HTH_ARAC"/>
    <property type="match status" value="1"/>
</dbReference>
<dbReference type="InterPro" id="IPR014710">
    <property type="entry name" value="RmlC-like_jellyroll"/>
</dbReference>
<sequence length="307" mass="33877">MPSPSLPRPAPPPAEPVAASTAGRAARPARVLSYVESLTPHLFVPSRERPVRAKHRELRADTQVRPHSHPWAQVAISTTGVLRLTVPRGTYIVPPSRALWIPPGVEHAVTMVEDADLRTLYFYQPPGRCGPGVARADEAPWRQCRVLEVSQLLRALVREMPTAADGEPLPPEQLRRERHLSALILDELRRAASVPLGIDLPHDKRLRQLCEAVLADPTRHETLAEWARGTGASPRTVARLFRQELSSTFTQWRQQVILAQALALAARRRPINQIAAELGYSSPSAFSAMVRRAVGMSPGRFLGSPQS</sequence>
<dbReference type="CDD" id="cd06124">
    <property type="entry name" value="cupin_NimR-like_N"/>
    <property type="match status" value="1"/>
</dbReference>
<dbReference type="PROSITE" id="PS01124">
    <property type="entry name" value="HTH_ARAC_FAMILY_2"/>
    <property type="match status" value="1"/>
</dbReference>
<evidence type="ECO:0000256" key="2">
    <source>
        <dbReference type="ARBA" id="ARBA00023015"/>
    </source>
</evidence>
<feature type="domain" description="HTH araC/xylS-type" evidence="6">
    <location>
        <begin position="204"/>
        <end position="304"/>
    </location>
</feature>
<evidence type="ECO:0000259" key="6">
    <source>
        <dbReference type="PROSITE" id="PS01124"/>
    </source>
</evidence>
<accession>A0A317RBR5</accession>
<dbReference type="Proteomes" id="UP000246483">
    <property type="component" value="Unassembled WGS sequence"/>
</dbReference>
<dbReference type="EMBL" id="QGUB01000003">
    <property type="protein sequence ID" value="PWW46954.1"/>
    <property type="molecule type" value="Genomic_DNA"/>
</dbReference>
<dbReference type="PANTHER" id="PTHR11019">
    <property type="entry name" value="HTH-TYPE TRANSCRIPTIONAL REGULATOR NIMR"/>
    <property type="match status" value="1"/>
</dbReference>
<evidence type="ECO:0000313" key="7">
    <source>
        <dbReference type="EMBL" id="PWW46954.1"/>
    </source>
</evidence>
<evidence type="ECO:0000256" key="5">
    <source>
        <dbReference type="SAM" id="MobiDB-lite"/>
    </source>
</evidence>
<dbReference type="InterPro" id="IPR009057">
    <property type="entry name" value="Homeodomain-like_sf"/>
</dbReference>
<keyword evidence="1" id="KW-0678">Repressor</keyword>
<dbReference type="InterPro" id="IPR003313">
    <property type="entry name" value="AraC-bd"/>
</dbReference>
<feature type="region of interest" description="Disordered" evidence="5">
    <location>
        <begin position="1"/>
        <end position="22"/>
    </location>
</feature>
<name>A0A317RBR5_9BURK</name>
<protein>
    <submittedName>
        <fullName evidence="7">AraC family transcriptional regulator</fullName>
    </submittedName>
</protein>
<dbReference type="PANTHER" id="PTHR11019:SF159">
    <property type="entry name" value="TRANSCRIPTIONAL REGULATOR-RELATED"/>
    <property type="match status" value="1"/>
</dbReference>
<evidence type="ECO:0000313" key="8">
    <source>
        <dbReference type="Proteomes" id="UP000246483"/>
    </source>
</evidence>
<feature type="compositionally biased region" description="Pro residues" evidence="5">
    <location>
        <begin position="1"/>
        <end position="15"/>
    </location>
</feature>
<dbReference type="FunFam" id="1.10.10.60:FF:000132">
    <property type="entry name" value="AraC family transcriptional regulator"/>
    <property type="match status" value="1"/>
</dbReference>
<dbReference type="AlphaFoldDB" id="A0A317RBR5"/>